<dbReference type="InterPro" id="IPR002970">
    <property type="entry name" value="Tick_his-bd"/>
</dbReference>
<dbReference type="InterPro" id="IPR012674">
    <property type="entry name" value="Calycin"/>
</dbReference>
<name>A0A1D2AIS9_ORNBR</name>
<organism evidence="2">
    <name type="scientific">Ornithodoros brasiliensis</name>
    <name type="common">Mouro tick</name>
    <dbReference type="NCBI Taxonomy" id="888526"/>
    <lineage>
        <taxon>Eukaryota</taxon>
        <taxon>Metazoa</taxon>
        <taxon>Ecdysozoa</taxon>
        <taxon>Arthropoda</taxon>
        <taxon>Chelicerata</taxon>
        <taxon>Arachnida</taxon>
        <taxon>Acari</taxon>
        <taxon>Parasitiformes</taxon>
        <taxon>Ixodida</taxon>
        <taxon>Ixodoidea</taxon>
        <taxon>Argasidae</taxon>
        <taxon>Ornithodorinae</taxon>
        <taxon>Ornithodoros</taxon>
    </lineage>
</organism>
<dbReference type="GO" id="GO:0030682">
    <property type="term" value="P:symbiont-mediated perturbation of host defenses"/>
    <property type="evidence" value="ECO:0007669"/>
    <property type="project" value="InterPro"/>
</dbReference>
<dbReference type="Gene3D" id="2.40.128.20">
    <property type="match status" value="1"/>
</dbReference>
<evidence type="ECO:0000256" key="1">
    <source>
        <dbReference type="SAM" id="SignalP"/>
    </source>
</evidence>
<dbReference type="SUPFAM" id="SSF50814">
    <property type="entry name" value="Lipocalins"/>
    <property type="match status" value="1"/>
</dbReference>
<feature type="signal peptide" evidence="1">
    <location>
        <begin position="1"/>
        <end position="28"/>
    </location>
</feature>
<dbReference type="GO" id="GO:0043176">
    <property type="term" value="F:amine binding"/>
    <property type="evidence" value="ECO:0007669"/>
    <property type="project" value="InterPro"/>
</dbReference>
<feature type="chain" id="PRO_5008901557" evidence="1">
    <location>
        <begin position="29"/>
        <end position="178"/>
    </location>
</feature>
<dbReference type="EMBL" id="GETE01000446">
    <property type="protein sequence ID" value="JAT79109.1"/>
    <property type="molecule type" value="Transcribed_RNA"/>
</dbReference>
<protein>
    <submittedName>
        <fullName evidence="2">Salivary lipocaling</fullName>
    </submittedName>
</protein>
<dbReference type="Pfam" id="PF02098">
    <property type="entry name" value="His_binding"/>
    <property type="match status" value="1"/>
</dbReference>
<sequence>QQSVSSHQSTMKVVYILVWGLLLANVDATKNATETKCKANENADAWAAITGPRSGKFLLYKSTSEDAKRCAYFTVPTRSHDRSADFTSGYKEGPTWYTDSDFVEAAGNKLTFTDVRGKTKSATVLFSDSTKCHVTRRYGDVEFWKHSDANESSIACCQVVFRKERGDTPAKEMQKKCE</sequence>
<evidence type="ECO:0000313" key="2">
    <source>
        <dbReference type="EMBL" id="JAT79109.1"/>
    </source>
</evidence>
<keyword evidence="1" id="KW-0732">Signal</keyword>
<feature type="non-terminal residue" evidence="2">
    <location>
        <position position="1"/>
    </location>
</feature>
<dbReference type="AlphaFoldDB" id="A0A1D2AIS9"/>
<reference evidence="2" key="1">
    <citation type="submission" date="2016-07" db="EMBL/GenBank/DDBJ databases">
        <title>Salivary Glands transcriptome analysis on engorged females of Ornithodoros brasiliensis (Acari:Argasidae).</title>
        <authorList>
            <person name="Simons S.M."/>
            <person name="Carvalho E."/>
            <person name="Junqueira-de-Azevedo I."/>
            <person name="Ho P.L."/>
            <person name="Giovanni D."/>
            <person name="Mendonca R."/>
            <person name="Onofrio V."/>
            <person name="Landulfo G."/>
            <person name="Ramirez D."/>
            <person name="Barros-Battesti D."/>
        </authorList>
    </citation>
    <scope>NUCLEOTIDE SEQUENCE</scope>
    <source>
        <strain evidence="2">Female</strain>
        <tissue evidence="2">Salivary gland</tissue>
    </source>
</reference>
<proteinExistence type="predicted"/>
<accession>A0A1D2AIS9</accession>